<dbReference type="AlphaFoldDB" id="A0A4U8UPR3"/>
<name>A0A4U8UPR3_STECR</name>
<evidence type="ECO:0000313" key="1">
    <source>
        <dbReference type="EMBL" id="TMS34315.1"/>
    </source>
</evidence>
<accession>A0A4U8UPR3</accession>
<reference evidence="1 2" key="2">
    <citation type="journal article" date="2019" name="G3 (Bethesda)">
        <title>Hybrid Assembly of the Genome of the Entomopathogenic Nematode Steinernema carpocapsae Identifies the X-Chromosome.</title>
        <authorList>
            <person name="Serra L."/>
            <person name="Macchietto M."/>
            <person name="Macias-Munoz A."/>
            <person name="McGill C.J."/>
            <person name="Rodriguez I.M."/>
            <person name="Rodriguez B."/>
            <person name="Murad R."/>
            <person name="Mortazavi A."/>
        </authorList>
    </citation>
    <scope>NUCLEOTIDE SEQUENCE [LARGE SCALE GENOMIC DNA]</scope>
    <source>
        <strain evidence="1 2">ALL</strain>
    </source>
</reference>
<evidence type="ECO:0000313" key="2">
    <source>
        <dbReference type="Proteomes" id="UP000298663"/>
    </source>
</evidence>
<dbReference type="EMBL" id="CM016762">
    <property type="protein sequence ID" value="TMS34315.1"/>
    <property type="molecule type" value="Genomic_DNA"/>
</dbReference>
<dbReference type="EMBL" id="AZBU02000001">
    <property type="protein sequence ID" value="TMS34315.1"/>
    <property type="molecule type" value="Genomic_DNA"/>
</dbReference>
<protein>
    <submittedName>
        <fullName evidence="1">Uncharacterized protein</fullName>
    </submittedName>
</protein>
<gene>
    <name evidence="1" type="ORF">L596_001940</name>
</gene>
<comment type="caution">
    <text evidence="1">The sequence shown here is derived from an EMBL/GenBank/DDBJ whole genome shotgun (WGS) entry which is preliminary data.</text>
</comment>
<proteinExistence type="predicted"/>
<dbReference type="Proteomes" id="UP000298663">
    <property type="component" value="Chromosome X"/>
</dbReference>
<keyword evidence="2" id="KW-1185">Reference proteome</keyword>
<reference evidence="1 2" key="1">
    <citation type="journal article" date="2015" name="Genome Biol.">
        <title>Comparative genomics of Steinernema reveals deeply conserved gene regulatory networks.</title>
        <authorList>
            <person name="Dillman A.R."/>
            <person name="Macchietto M."/>
            <person name="Porter C.F."/>
            <person name="Rogers A."/>
            <person name="Williams B."/>
            <person name="Antoshechkin I."/>
            <person name="Lee M.M."/>
            <person name="Goodwin Z."/>
            <person name="Lu X."/>
            <person name="Lewis E.E."/>
            <person name="Goodrich-Blair H."/>
            <person name="Stock S.P."/>
            <person name="Adams B.J."/>
            <person name="Sternberg P.W."/>
            <person name="Mortazavi A."/>
        </authorList>
    </citation>
    <scope>NUCLEOTIDE SEQUENCE [LARGE SCALE GENOMIC DNA]</scope>
    <source>
        <strain evidence="1 2">ALL</strain>
    </source>
</reference>
<dbReference type="OrthoDB" id="10555832at2759"/>
<sequence length="206" mass="23088">MMPSPKTLELVLNCLRNTLFDQHIDENSGEYSLATWSATGRLSLIALYNSTSKCVMKQLSVTEDHRFVANRRILECPFDKRSEPTDIKVLVDEETKLMKWVAWTLTTSNHVTLFVAAPKQNLSISYPLKFPAAQLLDFVESKVSTSARVTFGEEGSSNLWFVETAGVNENLRTLISVKVCGSTNPINKLTSRRAEPSVVVLYVQLT</sequence>
<organism evidence="1 2">
    <name type="scientific">Steinernema carpocapsae</name>
    <name type="common">Entomopathogenic nematode</name>
    <dbReference type="NCBI Taxonomy" id="34508"/>
    <lineage>
        <taxon>Eukaryota</taxon>
        <taxon>Metazoa</taxon>
        <taxon>Ecdysozoa</taxon>
        <taxon>Nematoda</taxon>
        <taxon>Chromadorea</taxon>
        <taxon>Rhabditida</taxon>
        <taxon>Tylenchina</taxon>
        <taxon>Panagrolaimomorpha</taxon>
        <taxon>Strongyloidoidea</taxon>
        <taxon>Steinernematidae</taxon>
        <taxon>Steinernema</taxon>
    </lineage>
</organism>